<sequence length="58" mass="5900">MRQNRSTSSAPETAALIPMIATSRLSTCDALAAAAMPPTSADVSPDADSQPASVRIVV</sequence>
<gene>
    <name evidence="2" type="ORF">BamIOP4010DRAFT_6789</name>
</gene>
<feature type="region of interest" description="Disordered" evidence="1">
    <location>
        <begin position="38"/>
        <end position="58"/>
    </location>
</feature>
<reference evidence="2 3" key="1">
    <citation type="submission" date="2008-03" db="EMBL/GenBank/DDBJ databases">
        <title>Sequencing of the draft genome and assembly of Burkholderia ambifaria IOP40-10.</title>
        <authorList>
            <consortium name="US DOE Joint Genome Institute (JGI-PGF)"/>
            <person name="Copeland A."/>
            <person name="Lucas S."/>
            <person name="Lapidus A."/>
            <person name="Glavina del Rio T."/>
            <person name="Dalin E."/>
            <person name="Tice H."/>
            <person name="Bruce D."/>
            <person name="Goodwin L."/>
            <person name="Pitluck S."/>
            <person name="Larimer F."/>
            <person name="Land M.L."/>
            <person name="Hauser L."/>
            <person name="Tiedje J."/>
            <person name="Richardson P."/>
        </authorList>
    </citation>
    <scope>NUCLEOTIDE SEQUENCE [LARGE SCALE GENOMIC DNA]</scope>
    <source>
        <strain evidence="2 3">IOP40-10</strain>
    </source>
</reference>
<dbReference type="Proteomes" id="UP000005463">
    <property type="component" value="Unassembled WGS sequence"/>
</dbReference>
<dbReference type="AlphaFoldDB" id="B1FRX2"/>
<evidence type="ECO:0000313" key="3">
    <source>
        <dbReference type="Proteomes" id="UP000005463"/>
    </source>
</evidence>
<organism evidence="2 3">
    <name type="scientific">Burkholderia ambifaria IOP40-10</name>
    <dbReference type="NCBI Taxonomy" id="396596"/>
    <lineage>
        <taxon>Bacteria</taxon>
        <taxon>Pseudomonadati</taxon>
        <taxon>Pseudomonadota</taxon>
        <taxon>Betaproteobacteria</taxon>
        <taxon>Burkholderiales</taxon>
        <taxon>Burkholderiaceae</taxon>
        <taxon>Burkholderia</taxon>
        <taxon>Burkholderia cepacia complex</taxon>
    </lineage>
</organism>
<protein>
    <submittedName>
        <fullName evidence="2">Uncharacterized protein</fullName>
    </submittedName>
</protein>
<proteinExistence type="predicted"/>
<evidence type="ECO:0000313" key="2">
    <source>
        <dbReference type="EMBL" id="EDS99699.1"/>
    </source>
</evidence>
<comment type="caution">
    <text evidence="2">The sequence shown here is derived from an EMBL/GenBank/DDBJ whole genome shotgun (WGS) entry which is preliminary data.</text>
</comment>
<dbReference type="EMBL" id="ABLC01000473">
    <property type="protein sequence ID" value="EDS99699.1"/>
    <property type="molecule type" value="Genomic_DNA"/>
</dbReference>
<accession>B1FRX2</accession>
<name>B1FRX2_9BURK</name>
<evidence type="ECO:0000256" key="1">
    <source>
        <dbReference type="SAM" id="MobiDB-lite"/>
    </source>
</evidence>